<protein>
    <submittedName>
        <fullName evidence="1">Uncharacterized protein</fullName>
    </submittedName>
</protein>
<dbReference type="EMBL" id="CP119078">
    <property type="protein sequence ID" value="WED41777.1"/>
    <property type="molecule type" value="Genomic_DNA"/>
</dbReference>
<accession>A0ABY8AMB4</accession>
<organism evidence="1 2">
    <name type="scientific">Legionella cardiaca</name>
    <dbReference type="NCBI Taxonomy" id="1071983"/>
    <lineage>
        <taxon>Bacteria</taxon>
        <taxon>Pseudomonadati</taxon>
        <taxon>Pseudomonadota</taxon>
        <taxon>Gammaproteobacteria</taxon>
        <taxon>Legionellales</taxon>
        <taxon>Legionellaceae</taxon>
        <taxon>Legionella</taxon>
    </lineage>
</organism>
<proteinExistence type="predicted"/>
<sequence length="152" mass="16840">MVGVIPSIFAKRDRIFASPQNRFFTVFKPIQRVDYKQSDFTAYLLNPIIDLCLAPAFLLDVVIDVVNTVISLLKAANYWSHNQQRESSLLDSEAKRELKEAQICFLNAISALMSAVINPILSILSLVTRPIASVVKCVADAIDECCSPSHGL</sequence>
<reference evidence="1 2" key="1">
    <citation type="submission" date="2023-02" db="EMBL/GenBank/DDBJ databases">
        <title>Genome Sequence of L. cardiaca H63T.</title>
        <authorList>
            <person name="Lopez A.E."/>
            <person name="Cianciotto N.P."/>
        </authorList>
    </citation>
    <scope>NUCLEOTIDE SEQUENCE [LARGE SCALE GENOMIC DNA]</scope>
    <source>
        <strain evidence="1 2">H63</strain>
    </source>
</reference>
<evidence type="ECO:0000313" key="1">
    <source>
        <dbReference type="EMBL" id="WED41777.1"/>
    </source>
</evidence>
<keyword evidence="2" id="KW-1185">Reference proteome</keyword>
<evidence type="ECO:0000313" key="2">
    <source>
        <dbReference type="Proteomes" id="UP001222087"/>
    </source>
</evidence>
<dbReference type="Proteomes" id="UP001222087">
    <property type="component" value="Chromosome"/>
</dbReference>
<name>A0ABY8AMB4_9GAMM</name>
<gene>
    <name evidence="1" type="ORF">PXX05_07470</name>
</gene>
<dbReference type="RefSeq" id="WP_275087603.1">
    <property type="nucleotide sequence ID" value="NZ_CP119078.1"/>
</dbReference>